<dbReference type="PANTHER" id="PTHR14136:SF17">
    <property type="entry name" value="BTB_POZ DOMAIN-CONTAINING PROTEIN KCTD9"/>
    <property type="match status" value="1"/>
</dbReference>
<feature type="transmembrane region" description="Helical" evidence="5">
    <location>
        <begin position="176"/>
        <end position="196"/>
    </location>
</feature>
<reference evidence="7 8" key="1">
    <citation type="submission" date="2023-01" db="EMBL/GenBank/DDBJ databases">
        <title>Novel diversity within Roseofilum (Cyanobacteria; Desertifilaceae) from marine benthic mats with descriptions of four novel species.</title>
        <authorList>
            <person name="Wang Y."/>
            <person name="Berthold D.E."/>
            <person name="Hu J."/>
            <person name="Lefler F.W."/>
            <person name="Laughinghouse H.D. IV."/>
        </authorList>
    </citation>
    <scope>NUCLEOTIDE SEQUENCE [LARGE SCALE GENOMIC DNA]</scope>
    <source>
        <strain evidence="7 8">BLCC-M154</strain>
    </source>
</reference>
<dbReference type="EMBL" id="JAQOSP010000119">
    <property type="protein sequence ID" value="MDJ1171621.1"/>
    <property type="molecule type" value="Genomic_DNA"/>
</dbReference>
<name>A0ABT7AZ96_9CYAN</name>
<evidence type="ECO:0000256" key="5">
    <source>
        <dbReference type="SAM" id="Phobius"/>
    </source>
</evidence>
<organism evidence="7 8">
    <name type="scientific">Roseofilum acuticapitatum BLCC-M154</name>
    <dbReference type="NCBI Taxonomy" id="3022444"/>
    <lineage>
        <taxon>Bacteria</taxon>
        <taxon>Bacillati</taxon>
        <taxon>Cyanobacteriota</taxon>
        <taxon>Cyanophyceae</taxon>
        <taxon>Desertifilales</taxon>
        <taxon>Desertifilaceae</taxon>
        <taxon>Roseofilum</taxon>
        <taxon>Roseofilum acuticapitatum</taxon>
    </lineage>
</organism>
<evidence type="ECO:0000313" key="7">
    <source>
        <dbReference type="EMBL" id="MDJ1171621.1"/>
    </source>
</evidence>
<evidence type="ECO:0000256" key="3">
    <source>
        <dbReference type="ARBA" id="ARBA00022989"/>
    </source>
</evidence>
<keyword evidence="3 5" id="KW-1133">Transmembrane helix</keyword>
<protein>
    <submittedName>
        <fullName evidence="7">Pentapeptide repeat-containing protein</fullName>
    </submittedName>
</protein>
<dbReference type="Pfam" id="PF06271">
    <property type="entry name" value="RDD"/>
    <property type="match status" value="1"/>
</dbReference>
<keyword evidence="4 5" id="KW-0472">Membrane</keyword>
<accession>A0ABT7AZ96</accession>
<evidence type="ECO:0000259" key="6">
    <source>
        <dbReference type="Pfam" id="PF06271"/>
    </source>
</evidence>
<evidence type="ECO:0000256" key="2">
    <source>
        <dbReference type="ARBA" id="ARBA00022692"/>
    </source>
</evidence>
<keyword evidence="2 5" id="KW-0812">Transmembrane</keyword>
<dbReference type="Gene3D" id="2.160.20.80">
    <property type="entry name" value="E3 ubiquitin-protein ligase SopA"/>
    <property type="match status" value="2"/>
</dbReference>
<feature type="transmembrane region" description="Helical" evidence="5">
    <location>
        <begin position="255"/>
        <end position="279"/>
    </location>
</feature>
<comment type="caution">
    <text evidence="7">The sequence shown here is derived from an EMBL/GenBank/DDBJ whole genome shotgun (WGS) entry which is preliminary data.</text>
</comment>
<feature type="domain" description="RDD" evidence="6">
    <location>
        <begin position="95"/>
        <end position="209"/>
    </location>
</feature>
<sequence length="704" mass="75571">MASSTAPKESNSPFSDPTLKLRRPPLSLRRFSAWVVEVSMVVVSAAVPYSVGNQVKDGGNQPLVPVNSMVATGQETIAKTLALQISDRQQPVSPLTNLLWSVAFIAPVAVGGWQLYLLGTTGQTSPKRWLGVRVISFNGGVPGVGRALVREAIGRWGLPLGVAYGIWRYSGAFPQLAILLGLSGLMLTVEVFSGLFDRYYRAFHDRIAGTYPISEPLLTSYTSAEEDPPGALALTPKTGKAEPSLWVWMQTHPGITLVSAIALGLGSVLITFVGTQIFIQSQTTVREGDAQDNQLFIELVQQLDPSVANSDQKRREAVLAIGTLNDPKAYQFLVDLLVQETNPSLVDAIQQALFSMGPDALPYLQRANLALRKDMETLSPGSSQTQQNIIRLRLRATKQAIVKILTIDQGNPNRFSLAQVDLGKTSAPVAFVAAMEKTDLSGINFRGAILSQASLKWSRFYGAGEDRRLGTFDDPIADLSGADLKEADLTGAILSNVTLRRTNLIRAILNKANLNEARLTGSNLSSAQLAGATLQSALLETVSLTGADLNDANFSFANLQGSRLGQVQGISSQFKFANLTETTWENANLSQANFSSAQLQSADFSQSQLTGASLNNAQLQNANFTGAILVDVDFQGAKLAGANFEGAVFEAGVKSPNKDEFIEKQSPATASKGFTGVDFSEVQNLDEKQLSYLCSQGAIHPNCQ</sequence>
<keyword evidence="8" id="KW-1185">Reference proteome</keyword>
<gene>
    <name evidence="7" type="ORF">PMG71_19500</name>
</gene>
<dbReference type="PANTHER" id="PTHR14136">
    <property type="entry name" value="BTB_POZ DOMAIN-CONTAINING PROTEIN KCTD9"/>
    <property type="match status" value="1"/>
</dbReference>
<evidence type="ECO:0000313" key="8">
    <source>
        <dbReference type="Proteomes" id="UP001235303"/>
    </source>
</evidence>
<dbReference type="Pfam" id="PF13599">
    <property type="entry name" value="Pentapeptide_4"/>
    <property type="match status" value="1"/>
</dbReference>
<evidence type="ECO:0000256" key="1">
    <source>
        <dbReference type="ARBA" id="ARBA00004141"/>
    </source>
</evidence>
<dbReference type="InterPro" id="IPR001646">
    <property type="entry name" value="5peptide_repeat"/>
</dbReference>
<feature type="transmembrane region" description="Helical" evidence="5">
    <location>
        <begin position="98"/>
        <end position="118"/>
    </location>
</feature>
<dbReference type="RefSeq" id="WP_283755374.1">
    <property type="nucleotide sequence ID" value="NZ_JAQOSP010000119.1"/>
</dbReference>
<dbReference type="InterPro" id="IPR010432">
    <property type="entry name" value="RDD"/>
</dbReference>
<dbReference type="SUPFAM" id="SSF141571">
    <property type="entry name" value="Pentapeptide repeat-like"/>
    <property type="match status" value="2"/>
</dbReference>
<dbReference type="Proteomes" id="UP001235303">
    <property type="component" value="Unassembled WGS sequence"/>
</dbReference>
<evidence type="ECO:0000256" key="4">
    <source>
        <dbReference type="ARBA" id="ARBA00023136"/>
    </source>
</evidence>
<comment type="subcellular location">
    <subcellularLocation>
        <location evidence="1">Membrane</location>
        <topology evidence="1">Multi-pass membrane protein</topology>
    </subcellularLocation>
</comment>
<dbReference type="InterPro" id="IPR051082">
    <property type="entry name" value="Pentapeptide-BTB/POZ_domain"/>
</dbReference>
<proteinExistence type="predicted"/>
<dbReference type="Pfam" id="PF00805">
    <property type="entry name" value="Pentapeptide"/>
    <property type="match status" value="3"/>
</dbReference>